<dbReference type="InterPro" id="IPR039919">
    <property type="entry name" value="ARHGEF10/ARHGEF17"/>
</dbReference>
<dbReference type="EMBL" id="JARAKH010000001">
    <property type="protein sequence ID" value="KAK8407135.1"/>
    <property type="molecule type" value="Genomic_DNA"/>
</dbReference>
<dbReference type="GO" id="GO:0051496">
    <property type="term" value="P:positive regulation of stress fiber assembly"/>
    <property type="evidence" value="ECO:0007669"/>
    <property type="project" value="UniProtKB-ARBA"/>
</dbReference>
<dbReference type="InterPro" id="IPR015943">
    <property type="entry name" value="WD40/YVTN_repeat-like_dom_sf"/>
</dbReference>
<sequence length="1174" mass="131144">MLYCTTILPNRTTLTPGTGDRRCRLPDLSCGDVGKYYSVRYLNIPDQCRSYLHSCLVDVPEWRGVQAVSPSPSPTQGKIKSPSFPFSPPAHLSLPPLGLLATANTPRLTWPERRGRGKGRPLTTRSSVPSGGSASHRPVVLLHSRSARGLAPNTVEEAVIRGTSQAVCRRRGRTLNPMSFPYQKKPRQNLSLDLTQPIPIKPAKRTSLKHTNSICFPVTASKNTNHNHNHNHSAAPMTSRLSLANHKSSSHPAINHTDSDDVSVTELDPPPPPPISNQQHLQQQQQLQTVKMVTTMELANRISSSSESEEDGEGWLLLNERSKPWPEPDHCEDTRAHVVGELYETEKNYVRNLNFLLTSYQQTLKSPDYSAMIDSNLVDDIFYMVPEIHVHHERFLEDLRQRQEARDASLCVGDLVLQLVNNPNVMESYTAFTNNWKTAQEAIKAASQAKPTFKHFLVARAREHQGKLDLKALLIKPVQRFPQYELLLKRLLKHTSREHPDHALVTEAIGMVQQVASRINAVKEEALQHEQQQLCLKELENIIEGLVGLVQPDRTFIRHDLVTMQSRLVARKERCLFLFSDLLVITAIKRRSATLRKGSSLPLTVVNSVESNKFKLSKFIPLDDLDIARSRDESMKKLAREIEALKEDLKTLQYISKLSKTLRCPRGSMDEVIQDMITQVQKQLTERQETDSQLMELELTVTTQEVMDNLTFMFSSAEKRAMWEEAFNDAKHKLAMSADRRPPPEFVSALPIRKTRAGLQFTCATATLGLNAHNLKDVWVCNSDGYVGQVCVLSLQPDPTVACCNGVCNARILSIASIPAAPQSNFSDDDEDEEMPIDDDMRKRRSESLPPEMGCDNSENHQPTMWLGTEDGFIHVYNCSDTIRIKKNKFKFQPGSPVHCIIHLDNRVFASLANGDIIIYRRDMSGEWNVAERQVVSISTAAAPVTKMMAVAGKLWCATMNTIRVLNTASLQVEHSFVVGGENGRGVSCMVSAGHGVWISMHNSASVRLYHTATYECLCEVNVAPAVTKMLASCDDIIRQHKAACLRVTSLLACRDLLWVGTSAGVIITVPLAHNTHRMQAPPNMVGIPYGHTGHVRFLTSVELTPEPRPSRLKGHPRYSFKGKDHPHHQPGTAAPAKLLVISGGDGYEDFRNSGMSEVAGRDDSTNHLLLWQV</sequence>
<accession>A0AAW0V5C4</accession>
<dbReference type="SUPFAM" id="SSF48065">
    <property type="entry name" value="DBL homology domain (DH-domain)"/>
    <property type="match status" value="1"/>
</dbReference>
<dbReference type="GO" id="GO:0005085">
    <property type="term" value="F:guanyl-nucleotide exchange factor activity"/>
    <property type="evidence" value="ECO:0007669"/>
    <property type="project" value="UniProtKB-KW"/>
</dbReference>
<evidence type="ECO:0000256" key="1">
    <source>
        <dbReference type="ARBA" id="ARBA00022658"/>
    </source>
</evidence>
<keyword evidence="1" id="KW-0344">Guanine-nucleotide releasing factor</keyword>
<evidence type="ECO:0000313" key="6">
    <source>
        <dbReference type="Proteomes" id="UP001487740"/>
    </source>
</evidence>
<dbReference type="GO" id="GO:0030036">
    <property type="term" value="P:actin cytoskeleton organization"/>
    <property type="evidence" value="ECO:0007669"/>
    <property type="project" value="TreeGrafter"/>
</dbReference>
<feature type="region of interest" description="Disordered" evidence="3">
    <location>
        <begin position="1106"/>
        <end position="1133"/>
    </location>
</feature>
<dbReference type="InterPro" id="IPR011047">
    <property type="entry name" value="Quinoprotein_ADH-like_sf"/>
</dbReference>
<dbReference type="Pfam" id="PF19057">
    <property type="entry name" value="PH_19"/>
    <property type="match status" value="1"/>
</dbReference>
<dbReference type="Pfam" id="PF19056">
    <property type="entry name" value="WD40_2"/>
    <property type="match status" value="1"/>
</dbReference>
<feature type="domain" description="DH" evidence="4">
    <location>
        <begin position="334"/>
        <end position="522"/>
    </location>
</feature>
<dbReference type="CDD" id="cd00160">
    <property type="entry name" value="RhoGEF"/>
    <property type="match status" value="1"/>
</dbReference>
<proteinExistence type="predicted"/>
<dbReference type="PANTHER" id="PTHR12877">
    <property type="entry name" value="RHO GUANINE NUCLEOTIDE EXCHANGE FACTOR"/>
    <property type="match status" value="1"/>
</dbReference>
<dbReference type="SUPFAM" id="SSF50729">
    <property type="entry name" value="PH domain-like"/>
    <property type="match status" value="1"/>
</dbReference>
<dbReference type="Proteomes" id="UP001487740">
    <property type="component" value="Unassembled WGS sequence"/>
</dbReference>
<evidence type="ECO:0000256" key="2">
    <source>
        <dbReference type="SAM" id="Coils"/>
    </source>
</evidence>
<name>A0AAW0V5C4_SCYPA</name>
<dbReference type="InterPro" id="IPR011993">
    <property type="entry name" value="PH-like_dom_sf"/>
</dbReference>
<evidence type="ECO:0000259" key="4">
    <source>
        <dbReference type="PROSITE" id="PS50010"/>
    </source>
</evidence>
<feature type="compositionally biased region" description="Polar residues" evidence="3">
    <location>
        <begin position="123"/>
        <end position="133"/>
    </location>
</feature>
<dbReference type="GO" id="GO:0005737">
    <property type="term" value="C:cytoplasm"/>
    <property type="evidence" value="ECO:0007669"/>
    <property type="project" value="UniProtKB-ARBA"/>
</dbReference>
<comment type="caution">
    <text evidence="5">The sequence shown here is derived from an EMBL/GenBank/DDBJ whole genome shotgun (WGS) entry which is preliminary data.</text>
</comment>
<keyword evidence="6" id="KW-1185">Reference proteome</keyword>
<dbReference type="SUPFAM" id="SSF50998">
    <property type="entry name" value="Quinoprotein alcohol dehydrogenase-like"/>
    <property type="match status" value="1"/>
</dbReference>
<dbReference type="FunFam" id="1.20.900.10:FF:000003">
    <property type="entry name" value="Rho guanine nucleotide exchange factor 10 like"/>
    <property type="match status" value="1"/>
</dbReference>
<feature type="compositionally biased region" description="Basic residues" evidence="3">
    <location>
        <begin position="1111"/>
        <end position="1129"/>
    </location>
</feature>
<dbReference type="PROSITE" id="PS50010">
    <property type="entry name" value="DH_2"/>
    <property type="match status" value="1"/>
</dbReference>
<evidence type="ECO:0000256" key="3">
    <source>
        <dbReference type="SAM" id="MobiDB-lite"/>
    </source>
</evidence>
<reference evidence="5 6" key="1">
    <citation type="submission" date="2023-03" db="EMBL/GenBank/DDBJ databases">
        <title>High-quality genome of Scylla paramamosain provides insights in environmental adaptation.</title>
        <authorList>
            <person name="Zhang L."/>
        </authorList>
    </citation>
    <scope>NUCLEOTIDE SEQUENCE [LARGE SCALE GENOMIC DNA]</scope>
    <source>
        <strain evidence="5">LZ_2023a</strain>
        <tissue evidence="5">Muscle</tissue>
    </source>
</reference>
<dbReference type="SMART" id="SM00325">
    <property type="entry name" value="RhoGEF"/>
    <property type="match status" value="1"/>
</dbReference>
<dbReference type="Pfam" id="PF00621">
    <property type="entry name" value="RhoGEF"/>
    <property type="match status" value="1"/>
</dbReference>
<dbReference type="PANTHER" id="PTHR12877:SF15">
    <property type="entry name" value="RHO GUANINE NUCLEOTIDE EXCHANGE FACTOR 17"/>
    <property type="match status" value="1"/>
</dbReference>
<dbReference type="Gene3D" id="1.20.900.10">
    <property type="entry name" value="Dbl homology (DH) domain"/>
    <property type="match status" value="1"/>
</dbReference>
<dbReference type="Gene3D" id="2.30.29.30">
    <property type="entry name" value="Pleckstrin-homology domain (PH domain)/Phosphotyrosine-binding domain (PTB)"/>
    <property type="match status" value="1"/>
</dbReference>
<protein>
    <recommendedName>
        <fullName evidence="4">DH domain-containing protein</fullName>
    </recommendedName>
</protein>
<feature type="region of interest" description="Disordered" evidence="3">
    <location>
        <begin position="244"/>
        <end position="284"/>
    </location>
</feature>
<dbReference type="InterPro" id="IPR000219">
    <property type="entry name" value="DH_dom"/>
</dbReference>
<feature type="region of interest" description="Disordered" evidence="3">
    <location>
        <begin position="108"/>
        <end position="136"/>
    </location>
</feature>
<dbReference type="Gene3D" id="2.130.10.10">
    <property type="entry name" value="YVTN repeat-like/Quinoprotein amine dehydrogenase"/>
    <property type="match status" value="1"/>
</dbReference>
<organism evidence="5 6">
    <name type="scientific">Scylla paramamosain</name>
    <name type="common">Mud crab</name>
    <dbReference type="NCBI Taxonomy" id="85552"/>
    <lineage>
        <taxon>Eukaryota</taxon>
        <taxon>Metazoa</taxon>
        <taxon>Ecdysozoa</taxon>
        <taxon>Arthropoda</taxon>
        <taxon>Crustacea</taxon>
        <taxon>Multicrustacea</taxon>
        <taxon>Malacostraca</taxon>
        <taxon>Eumalacostraca</taxon>
        <taxon>Eucarida</taxon>
        <taxon>Decapoda</taxon>
        <taxon>Pleocyemata</taxon>
        <taxon>Brachyura</taxon>
        <taxon>Eubrachyura</taxon>
        <taxon>Portunoidea</taxon>
        <taxon>Portunidae</taxon>
        <taxon>Portuninae</taxon>
        <taxon>Scylla</taxon>
    </lineage>
</organism>
<gene>
    <name evidence="5" type="ORF">O3P69_002035</name>
</gene>
<dbReference type="InterPro" id="IPR035899">
    <property type="entry name" value="DBL_dom_sf"/>
</dbReference>
<feature type="coiled-coil region" evidence="2">
    <location>
        <begin position="628"/>
        <end position="655"/>
    </location>
</feature>
<dbReference type="AlphaFoldDB" id="A0AAW0V5C4"/>
<keyword evidence="2" id="KW-0175">Coiled coil</keyword>
<evidence type="ECO:0000313" key="5">
    <source>
        <dbReference type="EMBL" id="KAK8407135.1"/>
    </source>
</evidence>